<keyword evidence="2" id="KW-1185">Reference proteome</keyword>
<dbReference type="EMBL" id="CANTFM010001574">
    <property type="protein sequence ID" value="CAI5741369.1"/>
    <property type="molecule type" value="Genomic_DNA"/>
</dbReference>
<organism evidence="1 2">
    <name type="scientific">Peronospora destructor</name>
    <dbReference type="NCBI Taxonomy" id="86335"/>
    <lineage>
        <taxon>Eukaryota</taxon>
        <taxon>Sar</taxon>
        <taxon>Stramenopiles</taxon>
        <taxon>Oomycota</taxon>
        <taxon>Peronosporomycetes</taxon>
        <taxon>Peronosporales</taxon>
        <taxon>Peronosporaceae</taxon>
        <taxon>Peronospora</taxon>
    </lineage>
</organism>
<protein>
    <submittedName>
        <fullName evidence="1">Uncharacterized protein</fullName>
    </submittedName>
</protein>
<reference evidence="1" key="1">
    <citation type="submission" date="2022-12" db="EMBL/GenBank/DDBJ databases">
        <authorList>
            <person name="Webb A."/>
        </authorList>
    </citation>
    <scope>NUCLEOTIDE SEQUENCE</scope>
    <source>
        <strain evidence="1">Pd1</strain>
    </source>
</reference>
<name>A0AAV0V3K0_9STRA</name>
<comment type="caution">
    <text evidence="1">The sequence shown here is derived from an EMBL/GenBank/DDBJ whole genome shotgun (WGS) entry which is preliminary data.</text>
</comment>
<accession>A0AAV0V3K0</accession>
<dbReference type="AlphaFoldDB" id="A0AAV0V3K0"/>
<gene>
    <name evidence="1" type="ORF">PDE001_LOCUS7785</name>
</gene>
<dbReference type="Proteomes" id="UP001162029">
    <property type="component" value="Unassembled WGS sequence"/>
</dbReference>
<proteinExistence type="predicted"/>
<sequence length="67" mass="7378">MTSSRACVMFSSLEAGVDICREPKCYGRLAVLQPLQRQVRPQKGFDVKLHFMITGGIVQASGYSWGA</sequence>
<evidence type="ECO:0000313" key="1">
    <source>
        <dbReference type="EMBL" id="CAI5741369.1"/>
    </source>
</evidence>
<evidence type="ECO:0000313" key="2">
    <source>
        <dbReference type="Proteomes" id="UP001162029"/>
    </source>
</evidence>